<dbReference type="Proteomes" id="UP001486565">
    <property type="component" value="Chromosome"/>
</dbReference>
<dbReference type="InterPro" id="IPR011748">
    <property type="entry name" value="Unchr_phage_tail-like"/>
</dbReference>
<sequence>MSKDIKFFSHNKALDWEQGVHNNIIADNEGVRILSREKYRVLENIQIDSYHAEKVEDIILRSKNYIYIYMKDHTLWQYTVNSQTLEYFMDLSHEEGNVLIEAGNDTLYFMKYGASVIKCFSTIAKQEIWQINTIHSKKFHPIKMHIDQYNYLYLIYKYEDSKSSDEKKNDSLYICRINPVGSITWIQELESCESGKDYMIDSLATDRFYMDVVNQQITIYDQHRNCLYRINEKKEIRKIESFLDKNYYICTGMTTDIYKNIIMVVKERYKDSTGAYLICMQEDKTMEIYCRIPGKDLRKLTKNLEGNILCPDCEQGIVTVFTIKKEHLFNALTGTIEGTLLSTALDGGEKQMKWHRMTIDADIPEDTFIKVSVFSRDTKEIYINDEEIDLDDYLRDPNISFKQKDTLLQSFWTEEFINVKDVLLHKHRGRFIWYKISLIGNEEDTPTINRIRIFYPMVSFIQYLPEIYQAHPESSDFLIRFLGIFQNMMLDLETEIDNISRYFDPDIVDREFLYWLSSWLGIEDVYLWEEDSLRTLIKNAVYLYKKKGTKEGIEKIVELFTGQKPYIVENHVLNAWKDNSISKKHLEELYGNSPYIFTVILKDENLSQSKYKGLKKIIENNKPAYTEVNIVVLKPFLFLDDHTYLGINSILSQRIPLRLNNYSTVSVSTILAE</sequence>
<keyword evidence="2" id="KW-1185">Reference proteome</keyword>
<proteinExistence type="predicted"/>
<reference evidence="1 2" key="1">
    <citation type="submission" date="2023-03" db="EMBL/GenBank/DDBJ databases">
        <title>Novel Species.</title>
        <authorList>
            <person name="Ma S."/>
        </authorList>
    </citation>
    <scope>NUCLEOTIDE SEQUENCE [LARGE SCALE GENOMIC DNA]</scope>
    <source>
        <strain evidence="1 2">LIND6LT2</strain>
    </source>
</reference>
<dbReference type="EMBL" id="CP121687">
    <property type="protein sequence ID" value="WZL71138.1"/>
    <property type="molecule type" value="Genomic_DNA"/>
</dbReference>
<dbReference type="NCBIfam" id="TIGR02242">
    <property type="entry name" value="tail_TIGR02242"/>
    <property type="match status" value="1"/>
</dbReference>
<organism evidence="1 2">
    <name type="scientific">Defluviitalea saccharophila</name>
    <dbReference type="NCBI Taxonomy" id="879970"/>
    <lineage>
        <taxon>Bacteria</taxon>
        <taxon>Bacillati</taxon>
        <taxon>Bacillota</taxon>
        <taxon>Clostridia</taxon>
        <taxon>Lachnospirales</taxon>
        <taxon>Defluviitaleaceae</taxon>
        <taxon>Defluviitalea</taxon>
    </lineage>
</organism>
<name>A0ABZ2YAV2_9FIRM</name>
<protein>
    <submittedName>
        <fullName evidence="1">Phage tail protein</fullName>
    </submittedName>
</protein>
<dbReference type="RefSeq" id="WP_341878102.1">
    <property type="nucleotide sequence ID" value="NZ_CP121687.1"/>
</dbReference>
<evidence type="ECO:0000313" key="2">
    <source>
        <dbReference type="Proteomes" id="UP001486565"/>
    </source>
</evidence>
<evidence type="ECO:0000313" key="1">
    <source>
        <dbReference type="EMBL" id="WZL71138.1"/>
    </source>
</evidence>
<accession>A0ABZ2YAV2</accession>
<gene>
    <name evidence="1" type="ORF">QBE51_06375</name>
</gene>
<dbReference type="InterPro" id="IPR006521">
    <property type="entry name" value="Tail_protein_I"/>
</dbReference>
<dbReference type="Pfam" id="PF09684">
    <property type="entry name" value="Tail_P2_I"/>
    <property type="match status" value="1"/>
</dbReference>